<reference evidence="2 3" key="1">
    <citation type="journal article" date="2023" name="Mol. Biol. Evol.">
        <title>Genomics of Secondarily Temperate Adaptation in the Only Non-Antarctic Icefish.</title>
        <authorList>
            <person name="Rivera-Colon A.G."/>
            <person name="Rayamajhi N."/>
            <person name="Minhas B.F."/>
            <person name="Madrigal G."/>
            <person name="Bilyk K.T."/>
            <person name="Yoon V."/>
            <person name="Hune M."/>
            <person name="Gregory S."/>
            <person name="Cheng C.H.C."/>
            <person name="Catchen J.M."/>
        </authorList>
    </citation>
    <scope>NUCLEOTIDE SEQUENCE [LARGE SCALE GENOMIC DNA]</scope>
    <source>
        <strain evidence="2">JC2023a</strain>
    </source>
</reference>
<gene>
    <name evidence="2" type="ORF">CesoFtcFv8_023163</name>
</gene>
<evidence type="ECO:0000256" key="1">
    <source>
        <dbReference type="SAM" id="SignalP"/>
    </source>
</evidence>
<evidence type="ECO:0000313" key="3">
    <source>
        <dbReference type="Proteomes" id="UP001335648"/>
    </source>
</evidence>
<feature type="signal peptide" evidence="1">
    <location>
        <begin position="1"/>
        <end position="15"/>
    </location>
</feature>
<comment type="caution">
    <text evidence="2">The sequence shown here is derived from an EMBL/GenBank/DDBJ whole genome shotgun (WGS) entry which is preliminary data.</text>
</comment>
<feature type="chain" id="PRO_5042970357" evidence="1">
    <location>
        <begin position="16"/>
        <end position="85"/>
    </location>
</feature>
<evidence type="ECO:0000313" key="2">
    <source>
        <dbReference type="EMBL" id="KAK5880102.1"/>
    </source>
</evidence>
<protein>
    <submittedName>
        <fullName evidence="2">Uncharacterized protein</fullName>
    </submittedName>
</protein>
<organism evidence="2 3">
    <name type="scientific">Champsocephalus esox</name>
    <name type="common">pike icefish</name>
    <dbReference type="NCBI Taxonomy" id="159716"/>
    <lineage>
        <taxon>Eukaryota</taxon>
        <taxon>Metazoa</taxon>
        <taxon>Chordata</taxon>
        <taxon>Craniata</taxon>
        <taxon>Vertebrata</taxon>
        <taxon>Euteleostomi</taxon>
        <taxon>Actinopterygii</taxon>
        <taxon>Neopterygii</taxon>
        <taxon>Teleostei</taxon>
        <taxon>Neoteleostei</taxon>
        <taxon>Acanthomorphata</taxon>
        <taxon>Eupercaria</taxon>
        <taxon>Perciformes</taxon>
        <taxon>Notothenioidei</taxon>
        <taxon>Channichthyidae</taxon>
        <taxon>Champsocephalus</taxon>
    </lineage>
</organism>
<proteinExistence type="predicted"/>
<keyword evidence="3" id="KW-1185">Reference proteome</keyword>
<dbReference type="AlphaFoldDB" id="A0AAN8GH07"/>
<name>A0AAN8GH07_9TELE</name>
<keyword evidence="1" id="KW-0732">Signal</keyword>
<sequence length="85" mass="9271">MHAAGLLVLLDRVIGVSVQSPVTNERGAVRGNHICQPFLANKERSEADHRCAPLRPLGTAPWEMLERDAELPRGAKELLSKAASF</sequence>
<dbReference type="Proteomes" id="UP001335648">
    <property type="component" value="Unassembled WGS sequence"/>
</dbReference>
<dbReference type="EMBL" id="JAULUE010002064">
    <property type="protein sequence ID" value="KAK5880102.1"/>
    <property type="molecule type" value="Genomic_DNA"/>
</dbReference>
<accession>A0AAN8GH07</accession>